<dbReference type="InterPro" id="IPR003719">
    <property type="entry name" value="Phenazine_PhzF-like"/>
</dbReference>
<dbReference type="OrthoDB" id="9788221at2"/>
<protein>
    <submittedName>
        <fullName evidence="3">PhzF family phenazine biosynthesis protein</fullName>
    </submittedName>
</protein>
<proteinExistence type="inferred from homology"/>
<dbReference type="SUPFAM" id="SSF54506">
    <property type="entry name" value="Diaminopimelate epimerase-like"/>
    <property type="match status" value="1"/>
</dbReference>
<evidence type="ECO:0000256" key="1">
    <source>
        <dbReference type="ARBA" id="ARBA00008270"/>
    </source>
</evidence>
<dbReference type="PIRSF" id="PIRSF016184">
    <property type="entry name" value="PhzC_PhzF"/>
    <property type="match status" value="1"/>
</dbReference>
<dbReference type="AlphaFoldDB" id="A0A4U0PZ78"/>
<dbReference type="NCBIfam" id="TIGR00654">
    <property type="entry name" value="PhzF_family"/>
    <property type="match status" value="1"/>
</dbReference>
<dbReference type="GO" id="GO:0005737">
    <property type="term" value="C:cytoplasm"/>
    <property type="evidence" value="ECO:0007669"/>
    <property type="project" value="TreeGrafter"/>
</dbReference>
<keyword evidence="4" id="KW-1185">Reference proteome</keyword>
<dbReference type="GO" id="GO:0016853">
    <property type="term" value="F:isomerase activity"/>
    <property type="evidence" value="ECO:0007669"/>
    <property type="project" value="TreeGrafter"/>
</dbReference>
<evidence type="ECO:0000313" key="3">
    <source>
        <dbReference type="EMBL" id="TJZ72972.1"/>
    </source>
</evidence>
<dbReference type="PANTHER" id="PTHR13774">
    <property type="entry name" value="PHENAZINE BIOSYNTHESIS PROTEIN"/>
    <property type="match status" value="1"/>
</dbReference>
<evidence type="ECO:0000256" key="2">
    <source>
        <dbReference type="PIRSR" id="PIRSR016184-1"/>
    </source>
</evidence>
<evidence type="ECO:0000313" key="4">
    <source>
        <dbReference type="Proteomes" id="UP000310016"/>
    </source>
</evidence>
<sequence>MRRYRYLLLNVFAETHFAGNPLAVFPDAEGLPDDRMQILAQQLNLSETTFVTPSTTADAAVRIFTPGYELPFAGHPTLGTASVVARRLGRETLTLAMPAGIVPVRVEGEIATLTAQPPRPRPAAPAADIAAALGLPPQAVSATPRWLNTGTEQLVVPLADATAVSACRPDRAAFEAIATNAVGVAQALVWAWDGDRIVARFFWVQHGAIGEDYGTGSACANLGGWWLDQHQPLPLAATLIQGQGIDRLAHLRLTVANDGTIQVGGRVVVIGEGEIIVPA</sequence>
<gene>
    <name evidence="3" type="ORF">FAZ21_12190</name>
</gene>
<reference evidence="3 4" key="1">
    <citation type="submission" date="2019-04" db="EMBL/GenBank/DDBJ databases">
        <title>Chitiniphilus eburnea sp. nov., a novel chitinolytic bacterium isolated from aquaculture sludge.</title>
        <authorList>
            <person name="Sheng M."/>
        </authorList>
    </citation>
    <scope>NUCLEOTIDE SEQUENCE [LARGE SCALE GENOMIC DNA]</scope>
    <source>
        <strain evidence="3 4">HX-2-15</strain>
    </source>
</reference>
<dbReference type="EMBL" id="SUMF01000013">
    <property type="protein sequence ID" value="TJZ72972.1"/>
    <property type="molecule type" value="Genomic_DNA"/>
</dbReference>
<accession>A0A4U0PZ78</accession>
<comment type="similarity">
    <text evidence="1">Belongs to the PhzF family.</text>
</comment>
<feature type="active site" evidence="2">
    <location>
        <position position="47"/>
    </location>
</feature>
<dbReference type="Pfam" id="PF02567">
    <property type="entry name" value="PhzC-PhzF"/>
    <property type="match status" value="1"/>
</dbReference>
<comment type="caution">
    <text evidence="3">The sequence shown here is derived from an EMBL/GenBank/DDBJ whole genome shotgun (WGS) entry which is preliminary data.</text>
</comment>
<dbReference type="Proteomes" id="UP000310016">
    <property type="component" value="Unassembled WGS sequence"/>
</dbReference>
<organism evidence="3 4">
    <name type="scientific">Chitiniphilus eburneus</name>
    <dbReference type="NCBI Taxonomy" id="2571148"/>
    <lineage>
        <taxon>Bacteria</taxon>
        <taxon>Pseudomonadati</taxon>
        <taxon>Pseudomonadota</taxon>
        <taxon>Betaproteobacteria</taxon>
        <taxon>Neisseriales</taxon>
        <taxon>Chitinibacteraceae</taxon>
        <taxon>Chitiniphilus</taxon>
    </lineage>
</organism>
<dbReference type="PANTHER" id="PTHR13774:SF32">
    <property type="entry name" value="ANTISENSE-ENHANCING SEQUENCE 1"/>
    <property type="match status" value="1"/>
</dbReference>
<name>A0A4U0PZ78_9NEIS</name>
<dbReference type="Gene3D" id="3.10.310.10">
    <property type="entry name" value="Diaminopimelate Epimerase, Chain A, domain 1"/>
    <property type="match status" value="2"/>
</dbReference>
<dbReference type="RefSeq" id="WP_136773717.1">
    <property type="nucleotide sequence ID" value="NZ_CP156074.1"/>
</dbReference>